<gene>
    <name evidence="14" type="ORF">LAZ67_11003581</name>
</gene>
<keyword evidence="15" id="KW-1185">Reference proteome</keyword>
<accession>A0ABY6KZX7</accession>
<evidence type="ECO:0000256" key="13">
    <source>
        <dbReference type="ARBA" id="ARBA00043219"/>
    </source>
</evidence>
<protein>
    <recommendedName>
        <fullName evidence="9">Protein farnesyltransferase/geranylgeranyltransferase type-1 subunit alpha</fullName>
        <ecNumber evidence="4">2.5.1.58</ecNumber>
        <ecNumber evidence="3">2.5.1.59</ecNumber>
    </recommendedName>
    <alternativeName>
        <fullName evidence="12">CAAX farnesyltransferase subunit alpha</fullName>
    </alternativeName>
    <alternativeName>
        <fullName evidence="11">FTase-alpha</fullName>
    </alternativeName>
    <alternativeName>
        <fullName evidence="10">Ras proteins prenyltransferase subunit alpha</fullName>
    </alternativeName>
    <alternativeName>
        <fullName evidence="13">Type I protein geranyl-geranyltransferase subunit alpha</fullName>
    </alternativeName>
</protein>
<evidence type="ECO:0000256" key="3">
    <source>
        <dbReference type="ARBA" id="ARBA00012700"/>
    </source>
</evidence>
<evidence type="ECO:0000256" key="7">
    <source>
        <dbReference type="ARBA" id="ARBA00022737"/>
    </source>
</evidence>
<evidence type="ECO:0000256" key="10">
    <source>
        <dbReference type="ARBA" id="ARBA00041392"/>
    </source>
</evidence>
<evidence type="ECO:0000256" key="4">
    <source>
        <dbReference type="ARBA" id="ARBA00012702"/>
    </source>
</evidence>
<dbReference type="SUPFAM" id="SSF48439">
    <property type="entry name" value="Protein prenylyltransferase"/>
    <property type="match status" value="1"/>
</dbReference>
<keyword evidence="5" id="KW-0637">Prenyltransferase</keyword>
<evidence type="ECO:0000313" key="15">
    <source>
        <dbReference type="Proteomes" id="UP001235939"/>
    </source>
</evidence>
<keyword evidence="6" id="KW-0808">Transferase</keyword>
<dbReference type="Proteomes" id="UP001235939">
    <property type="component" value="Chromosome 11"/>
</dbReference>
<dbReference type="PANTHER" id="PTHR11129">
    <property type="entry name" value="PROTEIN FARNESYLTRANSFERASE ALPHA SUBUNIT/RAB GERANYLGERANYL TRANSFERASE ALPHA SUBUNIT"/>
    <property type="match status" value="1"/>
</dbReference>
<evidence type="ECO:0000256" key="6">
    <source>
        <dbReference type="ARBA" id="ARBA00022679"/>
    </source>
</evidence>
<dbReference type="Pfam" id="PF01239">
    <property type="entry name" value="PPTA"/>
    <property type="match status" value="5"/>
</dbReference>
<dbReference type="InterPro" id="IPR002088">
    <property type="entry name" value="Prenyl_trans_a"/>
</dbReference>
<evidence type="ECO:0000256" key="5">
    <source>
        <dbReference type="ARBA" id="ARBA00022602"/>
    </source>
</evidence>
<comment type="cofactor">
    <cofactor evidence="1">
        <name>Mg(2+)</name>
        <dbReference type="ChEBI" id="CHEBI:18420"/>
    </cofactor>
</comment>
<evidence type="ECO:0000256" key="2">
    <source>
        <dbReference type="ARBA" id="ARBA00006734"/>
    </source>
</evidence>
<dbReference type="Gene3D" id="1.25.40.120">
    <property type="entry name" value="Protein prenylyltransferase"/>
    <property type="match status" value="1"/>
</dbReference>
<dbReference type="PROSITE" id="PS51147">
    <property type="entry name" value="PFTA"/>
    <property type="match status" value="5"/>
</dbReference>
<evidence type="ECO:0000313" key="14">
    <source>
        <dbReference type="EMBL" id="UYV74444.1"/>
    </source>
</evidence>
<evidence type="ECO:0000256" key="11">
    <source>
        <dbReference type="ARBA" id="ARBA00042436"/>
    </source>
</evidence>
<comment type="similarity">
    <text evidence="2">Belongs to the protein prenyltransferase subunit alpha family.</text>
</comment>
<dbReference type="EMBL" id="CP092873">
    <property type="protein sequence ID" value="UYV74444.1"/>
    <property type="molecule type" value="Genomic_DNA"/>
</dbReference>
<proteinExistence type="inferred from homology"/>
<dbReference type="EC" id="2.5.1.58" evidence="4"/>
<dbReference type="PANTHER" id="PTHR11129:SF1">
    <property type="entry name" value="PROTEIN FARNESYLTRANSFERASE_GERANYLGERANYLTRANSFERASE TYPE-1 SUBUNIT ALPHA"/>
    <property type="match status" value="1"/>
</dbReference>
<keyword evidence="8" id="KW-0460">Magnesium</keyword>
<keyword evidence="7" id="KW-0677">Repeat</keyword>
<name>A0ABY6KZX7_9ARAC</name>
<sequence>MSDYSSEEDSASEWVMYKDKPEWADIKPIPQDEGPNPIICIAYSDKYKDVNDYLRALLHKNEISERALGLTKEAIYLNPANYTVWQYRRQLLKALNQDLQQELIFINDIIQSTSKNYQVWHHRQVIVELMKDGSKEKPFTEEIIAIDAKHYHAWQHRQWAMKEFGLWDDELSYVEKLLEDDIRNNSAWNQRYFVVKHTTGFSDPEIMKREIKYTLDAIAKAAHNESPWSYLRGLLGAKLGDEAVVKFCKELLKSGCISPHLMAFLVDVAEEEMESQPAARPALLQEAARLLDDLANEHDTIRRNYYEFIGQNLKAKYGSPGATGDCPS</sequence>
<evidence type="ECO:0000256" key="8">
    <source>
        <dbReference type="ARBA" id="ARBA00022842"/>
    </source>
</evidence>
<evidence type="ECO:0000256" key="12">
    <source>
        <dbReference type="ARBA" id="ARBA00043086"/>
    </source>
</evidence>
<evidence type="ECO:0000256" key="9">
    <source>
        <dbReference type="ARBA" id="ARBA00040965"/>
    </source>
</evidence>
<organism evidence="14 15">
    <name type="scientific">Cordylochernes scorpioides</name>
    <dbReference type="NCBI Taxonomy" id="51811"/>
    <lineage>
        <taxon>Eukaryota</taxon>
        <taxon>Metazoa</taxon>
        <taxon>Ecdysozoa</taxon>
        <taxon>Arthropoda</taxon>
        <taxon>Chelicerata</taxon>
        <taxon>Arachnida</taxon>
        <taxon>Pseudoscorpiones</taxon>
        <taxon>Cheliferoidea</taxon>
        <taxon>Chernetidae</taxon>
        <taxon>Cordylochernes</taxon>
    </lineage>
</organism>
<reference evidence="14 15" key="1">
    <citation type="submission" date="2022-01" db="EMBL/GenBank/DDBJ databases">
        <title>A chromosomal length assembly of Cordylochernes scorpioides.</title>
        <authorList>
            <person name="Zeh D."/>
            <person name="Zeh J."/>
        </authorList>
    </citation>
    <scope>NUCLEOTIDE SEQUENCE [LARGE SCALE GENOMIC DNA]</scope>
    <source>
        <strain evidence="14">IN4F17</strain>
        <tissue evidence="14">Whole Body</tissue>
    </source>
</reference>
<evidence type="ECO:0000256" key="1">
    <source>
        <dbReference type="ARBA" id="ARBA00001946"/>
    </source>
</evidence>
<dbReference type="EC" id="2.5.1.59" evidence="3"/>